<proteinExistence type="predicted"/>
<dbReference type="GO" id="GO:0003676">
    <property type="term" value="F:nucleic acid binding"/>
    <property type="evidence" value="ECO:0007669"/>
    <property type="project" value="InterPro"/>
</dbReference>
<dbReference type="EMBL" id="JADOXO010000794">
    <property type="protein sequence ID" value="KAF9800276.1"/>
    <property type="molecule type" value="Genomic_DNA"/>
</dbReference>
<comment type="caution">
    <text evidence="3">The sequence shown here is derived from an EMBL/GenBank/DDBJ whole genome shotgun (WGS) entry which is preliminary data.</text>
</comment>
<reference evidence="3" key="1">
    <citation type="submission" date="2020-11" db="EMBL/GenBank/DDBJ databases">
        <authorList>
            <person name="Koelle M."/>
            <person name="Horta M.A.C."/>
            <person name="Nowrousian M."/>
            <person name="Ohm R.A."/>
            <person name="Benz P."/>
            <person name="Pilgard A."/>
        </authorList>
    </citation>
    <scope>NUCLEOTIDE SEQUENCE</scope>
    <source>
        <strain evidence="3">FPRL280</strain>
    </source>
</reference>
<evidence type="ECO:0000256" key="2">
    <source>
        <dbReference type="SAM" id="MobiDB-lite"/>
    </source>
</evidence>
<evidence type="ECO:0008006" key="5">
    <source>
        <dbReference type="Google" id="ProtNLM"/>
    </source>
</evidence>
<dbReference type="GO" id="GO:0006397">
    <property type="term" value="P:mRNA processing"/>
    <property type="evidence" value="ECO:0007669"/>
    <property type="project" value="UniProtKB-KW"/>
</dbReference>
<feature type="region of interest" description="Disordered" evidence="2">
    <location>
        <begin position="239"/>
        <end position="281"/>
    </location>
</feature>
<sequence length="387" mass="41981">MTFQQCFEITTCQKKVWAHFDGTSPCPTSAVLTAPTQAKQAVINTWQEHRRKGTTTAIWNAISQEFIQKSMLLRMNLWMQLLNMRYMPSTNLHTELDHLWVKYEELMMMDILVSNAEYTSLIINFLPDDMSTFVSQISATVKLAHCFQNASITLAPPATANMNVPAEEPPILDAEALIKIVLEKWDHRQTGKVKTRPKDAGIAASLLSSEKPRGKGRGHGPQKPVGMCWNCRGKGHHIDQCPSPKQDSAKPVQFANGKADQPKPSANTVKPKAGSANTATSTAASTTLDAITSAWSTYIAFDLDVSTKEALPVFDSADTDTYSDCTELTEVSAVSGDSLPSLQTMSGSTASAVDDLLDEVSSETAPNPGAPAVPYGMATVSLLATRT</sequence>
<keyword evidence="1" id="KW-0507">mRNA processing</keyword>
<gene>
    <name evidence="3" type="ORF">IEO21_10399</name>
</gene>
<dbReference type="Proteomes" id="UP000639403">
    <property type="component" value="Unassembled WGS sequence"/>
</dbReference>
<name>A0A8H7NSG3_9APHY</name>
<dbReference type="InterPro" id="IPR036875">
    <property type="entry name" value="Znf_CCHC_sf"/>
</dbReference>
<organism evidence="3 4">
    <name type="scientific">Rhodonia placenta</name>
    <dbReference type="NCBI Taxonomy" id="104341"/>
    <lineage>
        <taxon>Eukaryota</taxon>
        <taxon>Fungi</taxon>
        <taxon>Dikarya</taxon>
        <taxon>Basidiomycota</taxon>
        <taxon>Agaricomycotina</taxon>
        <taxon>Agaricomycetes</taxon>
        <taxon>Polyporales</taxon>
        <taxon>Adustoporiaceae</taxon>
        <taxon>Rhodonia</taxon>
    </lineage>
</organism>
<accession>A0A8H7NSG3</accession>
<feature type="region of interest" description="Disordered" evidence="2">
    <location>
        <begin position="189"/>
        <end position="224"/>
    </location>
</feature>
<reference evidence="3" key="2">
    <citation type="journal article" name="Front. Microbiol.">
        <title>Degradative Capacity of Two Strains of Rhodonia placenta: From Phenotype to Genotype.</title>
        <authorList>
            <person name="Kolle M."/>
            <person name="Horta M.A.C."/>
            <person name="Nowrousian M."/>
            <person name="Ohm R.A."/>
            <person name="Benz J.P."/>
            <person name="Pilgard A."/>
        </authorList>
    </citation>
    <scope>NUCLEOTIDE SEQUENCE</scope>
    <source>
        <strain evidence="3">FPRL280</strain>
    </source>
</reference>
<protein>
    <recommendedName>
        <fullName evidence="5">CCHC-type domain-containing protein</fullName>
    </recommendedName>
</protein>
<dbReference type="GO" id="GO:0008270">
    <property type="term" value="F:zinc ion binding"/>
    <property type="evidence" value="ECO:0007669"/>
    <property type="project" value="InterPro"/>
</dbReference>
<evidence type="ECO:0000313" key="4">
    <source>
        <dbReference type="Proteomes" id="UP000639403"/>
    </source>
</evidence>
<dbReference type="SUPFAM" id="SSF57756">
    <property type="entry name" value="Retrovirus zinc finger-like domains"/>
    <property type="match status" value="1"/>
</dbReference>
<dbReference type="AlphaFoldDB" id="A0A8H7NSG3"/>
<evidence type="ECO:0000313" key="3">
    <source>
        <dbReference type="EMBL" id="KAF9800276.1"/>
    </source>
</evidence>
<evidence type="ECO:0000256" key="1">
    <source>
        <dbReference type="ARBA" id="ARBA00022664"/>
    </source>
</evidence>